<evidence type="ECO:0000313" key="8">
    <source>
        <dbReference type="Proteomes" id="UP000530403"/>
    </source>
</evidence>
<dbReference type="Pfam" id="PF00196">
    <property type="entry name" value="GerE"/>
    <property type="match status" value="1"/>
</dbReference>
<evidence type="ECO:0000259" key="4">
    <source>
        <dbReference type="PROSITE" id="PS50043"/>
    </source>
</evidence>
<dbReference type="SMART" id="SM00421">
    <property type="entry name" value="HTH_LUXR"/>
    <property type="match status" value="1"/>
</dbReference>
<keyword evidence="1" id="KW-0547">Nucleotide-binding</keyword>
<dbReference type="PROSITE" id="PS50043">
    <property type="entry name" value="HTH_LUXR_2"/>
    <property type="match status" value="1"/>
</dbReference>
<organism evidence="5 7">
    <name type="scientific">Streptomyces fulvorobeus</name>
    <dbReference type="NCBI Taxonomy" id="284028"/>
    <lineage>
        <taxon>Bacteria</taxon>
        <taxon>Bacillati</taxon>
        <taxon>Actinomycetota</taxon>
        <taxon>Actinomycetes</taxon>
        <taxon>Kitasatosporales</taxon>
        <taxon>Streptomycetaceae</taxon>
        <taxon>Streptomyces</taxon>
    </lineage>
</organism>
<evidence type="ECO:0000256" key="3">
    <source>
        <dbReference type="SAM" id="MobiDB-lite"/>
    </source>
</evidence>
<dbReference type="PANTHER" id="PTHR16305:SF35">
    <property type="entry name" value="TRANSCRIPTIONAL ACTIVATOR DOMAIN"/>
    <property type="match status" value="1"/>
</dbReference>
<dbReference type="InterPro" id="IPR016032">
    <property type="entry name" value="Sig_transdc_resp-reg_C-effctor"/>
</dbReference>
<evidence type="ECO:0000256" key="2">
    <source>
        <dbReference type="ARBA" id="ARBA00022840"/>
    </source>
</evidence>
<dbReference type="InterPro" id="IPR036388">
    <property type="entry name" value="WH-like_DNA-bd_sf"/>
</dbReference>
<dbReference type="InterPro" id="IPR027417">
    <property type="entry name" value="P-loop_NTPase"/>
</dbReference>
<dbReference type="InterPro" id="IPR011990">
    <property type="entry name" value="TPR-like_helical_dom_sf"/>
</dbReference>
<dbReference type="CDD" id="cd06170">
    <property type="entry name" value="LuxR_C_like"/>
    <property type="match status" value="1"/>
</dbReference>
<dbReference type="RefSeq" id="WP_173318305.1">
    <property type="nucleotide sequence ID" value="NZ_BAAAUE010000005.1"/>
</dbReference>
<comment type="caution">
    <text evidence="5">The sequence shown here is derived from an EMBL/GenBank/DDBJ whole genome shotgun (WGS) entry which is preliminary data.</text>
</comment>
<dbReference type="Pfam" id="PF13191">
    <property type="entry name" value="AAA_16"/>
    <property type="match status" value="1"/>
</dbReference>
<dbReference type="GO" id="GO:0005737">
    <property type="term" value="C:cytoplasm"/>
    <property type="evidence" value="ECO:0007669"/>
    <property type="project" value="TreeGrafter"/>
</dbReference>
<accession>A0A7J0CFF7</accession>
<reference evidence="5 7" key="1">
    <citation type="submission" date="2020-05" db="EMBL/GenBank/DDBJ databases">
        <title>Whole genome shotgun sequence of Streptomyces fulvorobeus NBRC 15897.</title>
        <authorList>
            <person name="Komaki H."/>
            <person name="Tamura T."/>
        </authorList>
    </citation>
    <scope>NUCLEOTIDE SEQUENCE [LARGE SCALE GENOMIC DNA]</scope>
    <source>
        <strain evidence="5 7">NBRC 15897</strain>
    </source>
</reference>
<dbReference type="SUPFAM" id="SSF48452">
    <property type="entry name" value="TPR-like"/>
    <property type="match status" value="1"/>
</dbReference>
<dbReference type="PRINTS" id="PR00038">
    <property type="entry name" value="HTHLUXR"/>
</dbReference>
<dbReference type="Proteomes" id="UP000530403">
    <property type="component" value="Unassembled WGS sequence"/>
</dbReference>
<dbReference type="SUPFAM" id="SSF46894">
    <property type="entry name" value="C-terminal effector domain of the bipartite response regulators"/>
    <property type="match status" value="1"/>
</dbReference>
<dbReference type="GO" id="GO:0006355">
    <property type="term" value="P:regulation of DNA-templated transcription"/>
    <property type="evidence" value="ECO:0007669"/>
    <property type="project" value="InterPro"/>
</dbReference>
<keyword evidence="6" id="KW-0238">DNA-binding</keyword>
<dbReference type="Proteomes" id="UP000498980">
    <property type="component" value="Unassembled WGS sequence"/>
</dbReference>
<evidence type="ECO:0000313" key="5">
    <source>
        <dbReference type="EMBL" id="GFN01206.1"/>
    </source>
</evidence>
<keyword evidence="2" id="KW-0067">ATP-binding</keyword>
<evidence type="ECO:0000256" key="1">
    <source>
        <dbReference type="ARBA" id="ARBA00022741"/>
    </source>
</evidence>
<keyword evidence="7" id="KW-1185">Reference proteome</keyword>
<evidence type="ECO:0000313" key="6">
    <source>
        <dbReference type="EMBL" id="NYE44659.1"/>
    </source>
</evidence>
<dbReference type="AlphaFoldDB" id="A0A7J0CFF7"/>
<name>A0A7J0CFF7_9ACTN</name>
<dbReference type="SUPFAM" id="SSF52540">
    <property type="entry name" value="P-loop containing nucleoside triphosphate hydrolases"/>
    <property type="match status" value="1"/>
</dbReference>
<dbReference type="GO" id="GO:0003677">
    <property type="term" value="F:DNA binding"/>
    <property type="evidence" value="ECO:0007669"/>
    <property type="project" value="UniProtKB-KW"/>
</dbReference>
<gene>
    <name evidence="6" type="ORF">HEB29_005670</name>
    <name evidence="5" type="ORF">Sfulv_60160</name>
</gene>
<dbReference type="InterPro" id="IPR000792">
    <property type="entry name" value="Tscrpt_reg_LuxR_C"/>
</dbReference>
<dbReference type="EMBL" id="BLWC01000001">
    <property type="protein sequence ID" value="GFN01206.1"/>
    <property type="molecule type" value="Genomic_DNA"/>
</dbReference>
<reference evidence="6 8" key="2">
    <citation type="submission" date="2020-07" db="EMBL/GenBank/DDBJ databases">
        <title>Sequencing the genomes of 1000 actinobacteria strains.</title>
        <authorList>
            <person name="Klenk H.-P."/>
        </authorList>
    </citation>
    <scope>NUCLEOTIDE SEQUENCE [LARGE SCALE GENOMIC DNA]</scope>
    <source>
        <strain evidence="6 8">DSM 41455</strain>
    </source>
</reference>
<dbReference type="GO" id="GO:0004016">
    <property type="term" value="F:adenylate cyclase activity"/>
    <property type="evidence" value="ECO:0007669"/>
    <property type="project" value="TreeGrafter"/>
</dbReference>
<protein>
    <submittedName>
        <fullName evidence="5 6">Transcriptional regulator</fullName>
    </submittedName>
</protein>
<dbReference type="Gene3D" id="1.10.10.10">
    <property type="entry name" value="Winged helix-like DNA-binding domain superfamily/Winged helix DNA-binding domain"/>
    <property type="match status" value="1"/>
</dbReference>
<sequence length="927" mass="100095">MVDRRRRSAGHGDAQKVVLLGRDTERAVLDRMLAAVAAGESRVLVVHGAPGVGKSALLRYAESSAVNMRVLSAVGVESEMELAYATLHQLCAPLLIRLDQLPGPQRAALETVFGMRAGPPPERFLVGLAVLTLLSDASEQNPLLCMIDDAQWVDQASLQVLGFVARRLLAESVAVVFGVRERSQELFGLSELKITGLRDTDAHTLLDSVTHGRLDRQVRDRIVTETKGNPLALLELPRGLTVTQMAGGFGLLRADTLPGRIEQSFLTRIGALPEPARLLLLIAAAEPVGDPVLVWSAASRLGLTPRETLVEGMQEWLSLDARVTFRHPLVRSAVYRSASRDNRRAVHLALAEVTDPQADPDRRAWHRASAAASPDESVAAELERSADRAQARGGMAAAAAFLQRCVALTEDSSRRAERAVAAAEATLQAGDLDVARRFAEVADRAAQNEWQRVRTHLVRSRITFAAGLNQEAPPLLLTAARQLEPFDMDLARETHLVAWGAAALLAVHSDSLRAISTAARELPARAGTPHALDVVLEGCALLVTEGRAAAAPVLQRALAALTDLPASEMLNWGWVANGVSAAVWDDGAMRVLVGRVVEHVRAVGALTELPFCLTSLGIAIAWTGDFTAAALIVAEIEDVCAATGVPIAPHVELRMSALRGRVAESEALIAATTEEAGRSGQLMGVTVAQWAAAVLYNGLGRYEQAMSAAQVCTGMPEPWVSVWALPELIEAAVRGGYGDVARAALRDLAEVTEPSGTDWALGVLARSRALVSDDAAENLYREAIERLGRTELRPELARAHLLYGEWLRRDRRRGEAREQLRTAYEMFGSIGMEAFAERARGELVATGERIGNRSIETSSGEELTAQERQIALLVRDGLTNPEIGTRLFLSPRTVEWHLRKIFAKLSITSRRQLRDVLPLSEAASTSE</sequence>
<proteinExistence type="predicted"/>
<dbReference type="InterPro" id="IPR041664">
    <property type="entry name" value="AAA_16"/>
</dbReference>
<feature type="domain" description="HTH luxR-type" evidence="4">
    <location>
        <begin position="856"/>
        <end position="921"/>
    </location>
</feature>
<dbReference type="GO" id="GO:0005524">
    <property type="term" value="F:ATP binding"/>
    <property type="evidence" value="ECO:0007669"/>
    <property type="project" value="UniProtKB-KW"/>
</dbReference>
<dbReference type="PANTHER" id="PTHR16305">
    <property type="entry name" value="TESTICULAR SOLUBLE ADENYLYL CYCLASE"/>
    <property type="match status" value="1"/>
</dbReference>
<evidence type="ECO:0000313" key="7">
    <source>
        <dbReference type="Proteomes" id="UP000498980"/>
    </source>
</evidence>
<feature type="region of interest" description="Disordered" evidence="3">
    <location>
        <begin position="357"/>
        <end position="378"/>
    </location>
</feature>
<dbReference type="EMBL" id="JACCCF010000001">
    <property type="protein sequence ID" value="NYE44659.1"/>
    <property type="molecule type" value="Genomic_DNA"/>
</dbReference>